<proteinExistence type="predicted"/>
<name>A0ABV0RCR7_9TELE</name>
<protein>
    <submittedName>
        <fullName evidence="1">Uncharacterized protein</fullName>
    </submittedName>
</protein>
<accession>A0ABV0RCR7</accession>
<dbReference type="Proteomes" id="UP001434883">
    <property type="component" value="Unassembled WGS sequence"/>
</dbReference>
<organism evidence="1 2">
    <name type="scientific">Xenoophorus captivus</name>
    <dbReference type="NCBI Taxonomy" id="1517983"/>
    <lineage>
        <taxon>Eukaryota</taxon>
        <taxon>Metazoa</taxon>
        <taxon>Chordata</taxon>
        <taxon>Craniata</taxon>
        <taxon>Vertebrata</taxon>
        <taxon>Euteleostomi</taxon>
        <taxon>Actinopterygii</taxon>
        <taxon>Neopterygii</taxon>
        <taxon>Teleostei</taxon>
        <taxon>Neoteleostei</taxon>
        <taxon>Acanthomorphata</taxon>
        <taxon>Ovalentaria</taxon>
        <taxon>Atherinomorphae</taxon>
        <taxon>Cyprinodontiformes</taxon>
        <taxon>Goodeidae</taxon>
        <taxon>Xenoophorus</taxon>
    </lineage>
</organism>
<reference evidence="1 2" key="1">
    <citation type="submission" date="2021-06" db="EMBL/GenBank/DDBJ databases">
        <authorList>
            <person name="Palmer J.M."/>
        </authorList>
    </citation>
    <scope>NUCLEOTIDE SEQUENCE [LARGE SCALE GENOMIC DNA]</scope>
    <source>
        <strain evidence="1 2">XC_2019</strain>
        <tissue evidence="1">Muscle</tissue>
    </source>
</reference>
<sequence length="113" mass="12369">MNRVEPPSRTCTCGNLIAGADTHSVCALCLGLQHARDVLWCVHTGRGFCDRSGRFTCYPYVEVCSGAKWRGAKETEDAVRKAPRAKDELKNLNFFLNSRCVNQSGTGCGRDVG</sequence>
<keyword evidence="2" id="KW-1185">Reference proteome</keyword>
<gene>
    <name evidence="1" type="ORF">XENOCAPTIV_017548</name>
</gene>
<evidence type="ECO:0000313" key="1">
    <source>
        <dbReference type="EMBL" id="MEQ2205895.1"/>
    </source>
</evidence>
<dbReference type="EMBL" id="JAHRIN010042375">
    <property type="protein sequence ID" value="MEQ2205895.1"/>
    <property type="molecule type" value="Genomic_DNA"/>
</dbReference>
<evidence type="ECO:0000313" key="2">
    <source>
        <dbReference type="Proteomes" id="UP001434883"/>
    </source>
</evidence>
<comment type="caution">
    <text evidence="1">The sequence shown here is derived from an EMBL/GenBank/DDBJ whole genome shotgun (WGS) entry which is preliminary data.</text>
</comment>